<reference evidence="1 2" key="1">
    <citation type="submission" date="2023-12" db="EMBL/GenBank/DDBJ databases">
        <title>Pseudomonas sp. T5W1.</title>
        <authorList>
            <person name="Maltman C."/>
        </authorList>
    </citation>
    <scope>NUCLEOTIDE SEQUENCE [LARGE SCALE GENOMIC DNA]</scope>
    <source>
        <strain evidence="1 2">T5W1</strain>
    </source>
</reference>
<proteinExistence type="predicted"/>
<dbReference type="Proteomes" id="UP001292571">
    <property type="component" value="Unassembled WGS sequence"/>
</dbReference>
<sequence>MLDKFHAVLASRMLLNMPLKITWQIGDSWVTYDGSQWFIGPDLPVTTSEIQSMVENSDEEPVLHEWSSFD</sequence>
<evidence type="ECO:0000313" key="1">
    <source>
        <dbReference type="EMBL" id="MEA1606021.1"/>
    </source>
</evidence>
<dbReference type="EMBL" id="JAYEET010000031">
    <property type="protein sequence ID" value="MEA1606021.1"/>
    <property type="molecule type" value="Genomic_DNA"/>
</dbReference>
<name>A0ABU5P8P3_9PSED</name>
<protein>
    <submittedName>
        <fullName evidence="1">Uncharacterized protein</fullName>
    </submittedName>
</protein>
<evidence type="ECO:0000313" key="2">
    <source>
        <dbReference type="Proteomes" id="UP001292571"/>
    </source>
</evidence>
<dbReference type="RefSeq" id="WP_322949042.1">
    <property type="nucleotide sequence ID" value="NZ_JAYEET010000031.1"/>
</dbReference>
<organism evidence="1 2">
    <name type="scientific">Pseudomonas spirodelae</name>
    <dbReference type="NCBI Taxonomy" id="3101751"/>
    <lineage>
        <taxon>Bacteria</taxon>
        <taxon>Pseudomonadati</taxon>
        <taxon>Pseudomonadota</taxon>
        <taxon>Gammaproteobacteria</taxon>
        <taxon>Pseudomonadales</taxon>
        <taxon>Pseudomonadaceae</taxon>
        <taxon>Pseudomonas</taxon>
    </lineage>
</organism>
<gene>
    <name evidence="1" type="ORF">SOP97_09370</name>
</gene>
<accession>A0ABU5P8P3</accession>
<comment type="caution">
    <text evidence="1">The sequence shown here is derived from an EMBL/GenBank/DDBJ whole genome shotgun (WGS) entry which is preliminary data.</text>
</comment>
<keyword evidence="2" id="KW-1185">Reference proteome</keyword>